<gene>
    <name evidence="1" type="ORF">S01H1_11479</name>
</gene>
<dbReference type="SMART" id="SM00028">
    <property type="entry name" value="TPR"/>
    <property type="match status" value="7"/>
</dbReference>
<dbReference type="InterPro" id="IPR011990">
    <property type="entry name" value="TPR-like_helical_dom_sf"/>
</dbReference>
<dbReference type="SUPFAM" id="SSF48452">
    <property type="entry name" value="TPR-like"/>
    <property type="match status" value="2"/>
</dbReference>
<evidence type="ECO:0000313" key="1">
    <source>
        <dbReference type="EMBL" id="GAF79690.1"/>
    </source>
</evidence>
<feature type="non-terminal residue" evidence="1">
    <location>
        <position position="1"/>
    </location>
</feature>
<protein>
    <submittedName>
        <fullName evidence="1">Uncharacterized protein</fullName>
    </submittedName>
</protein>
<dbReference type="PANTHER" id="PTHR12558">
    <property type="entry name" value="CELL DIVISION CYCLE 16,23,27"/>
    <property type="match status" value="1"/>
</dbReference>
<name>X0TU91_9ZZZZ</name>
<reference evidence="1" key="1">
    <citation type="journal article" date="2014" name="Front. Microbiol.">
        <title>High frequency of phylogenetically diverse reductive dehalogenase-homologous genes in deep subseafloor sedimentary metagenomes.</title>
        <authorList>
            <person name="Kawai M."/>
            <person name="Futagami T."/>
            <person name="Toyoda A."/>
            <person name="Takaki Y."/>
            <person name="Nishi S."/>
            <person name="Hori S."/>
            <person name="Arai W."/>
            <person name="Tsubouchi T."/>
            <person name="Morono Y."/>
            <person name="Uchiyama I."/>
            <person name="Ito T."/>
            <person name="Fujiyama A."/>
            <person name="Inagaki F."/>
            <person name="Takami H."/>
        </authorList>
    </citation>
    <scope>NUCLEOTIDE SEQUENCE</scope>
    <source>
        <strain evidence="1">Expedition CK06-06</strain>
    </source>
</reference>
<dbReference type="EMBL" id="BARS01005854">
    <property type="protein sequence ID" value="GAF79690.1"/>
    <property type="molecule type" value="Genomic_DNA"/>
</dbReference>
<dbReference type="InterPro" id="IPR019734">
    <property type="entry name" value="TPR_rpt"/>
</dbReference>
<dbReference type="Gene3D" id="1.25.40.10">
    <property type="entry name" value="Tetratricopeptide repeat domain"/>
    <property type="match status" value="4"/>
</dbReference>
<organism evidence="1">
    <name type="scientific">marine sediment metagenome</name>
    <dbReference type="NCBI Taxonomy" id="412755"/>
    <lineage>
        <taxon>unclassified sequences</taxon>
        <taxon>metagenomes</taxon>
        <taxon>ecological metagenomes</taxon>
    </lineage>
</organism>
<proteinExistence type="predicted"/>
<comment type="caution">
    <text evidence="1">The sequence shown here is derived from an EMBL/GenBank/DDBJ whole genome shotgun (WGS) entry which is preliminary data.</text>
</comment>
<dbReference type="PROSITE" id="PS50005">
    <property type="entry name" value="TPR"/>
    <property type="match status" value="5"/>
</dbReference>
<dbReference type="Pfam" id="PF13432">
    <property type="entry name" value="TPR_16"/>
    <property type="match status" value="4"/>
</dbReference>
<dbReference type="AlphaFoldDB" id="X0TU91"/>
<accession>X0TU91</accession>
<sequence>QAAELESEGKIEKAMLLYEDAVDSAERDPLYHALLARAYMKIGRFTDARIQAERAAELSAPGDRTDVMMLIARVYGAMGSWDKAQDTLQEVLEQKPKCGEAHFEMAKAAEGLCNYTRMVQALDEVARLGSRGSSPEYKAALEERQRRISELSNQTNSENASVETYYALGILYKETGRWADAVEAFNRAFDSQDMGADAHFWLGVDAEASGRRDQAVDMYKRAVALCPNHAGALRNLERSLLLKTVEEFPTDRDAWYTLGLAYSSFMNWTEARIAFGKTIEIEPDFAEAHFRLGRTLEMLGETDEAAAAYARTVELFPNHVEAAEALARAENGG</sequence>
<dbReference type="PANTHER" id="PTHR12558:SF13">
    <property type="entry name" value="CELL DIVISION CYCLE PROTEIN 27 HOMOLOG"/>
    <property type="match status" value="1"/>
</dbReference>